<evidence type="ECO:0000313" key="8">
    <source>
        <dbReference type="EMBL" id="MDQ0905699.1"/>
    </source>
</evidence>
<evidence type="ECO:0000256" key="3">
    <source>
        <dbReference type="ARBA" id="ARBA00023002"/>
    </source>
</evidence>
<dbReference type="EMBL" id="JAUSZV010000005">
    <property type="protein sequence ID" value="MDQ0905699.1"/>
    <property type="molecule type" value="Genomic_DNA"/>
</dbReference>
<dbReference type="PANTHER" id="PTHR43741">
    <property type="entry name" value="FMN-DEPENDENT NADH-AZOREDUCTASE 1"/>
    <property type="match status" value="1"/>
</dbReference>
<dbReference type="HAMAP" id="MF_01216">
    <property type="entry name" value="Azoreductase_type1"/>
    <property type="match status" value="1"/>
</dbReference>
<keyword evidence="1 6" id="KW-0285">Flavoprotein</keyword>
<dbReference type="RefSeq" id="WP_306973170.1">
    <property type="nucleotide sequence ID" value="NZ_JAUSZV010000005.1"/>
</dbReference>
<comment type="similarity">
    <text evidence="6">Belongs to the azoreductase type 1 family.</text>
</comment>
<organism evidence="8 9">
    <name type="scientific">Streptomyces canus</name>
    <dbReference type="NCBI Taxonomy" id="58343"/>
    <lineage>
        <taxon>Bacteria</taxon>
        <taxon>Bacillati</taxon>
        <taxon>Actinomycetota</taxon>
        <taxon>Actinomycetes</taxon>
        <taxon>Kitasatosporales</taxon>
        <taxon>Streptomycetaceae</taxon>
        <taxon>Streptomyces</taxon>
        <taxon>Streptomyces aurantiacus group</taxon>
    </lineage>
</organism>
<dbReference type="PANTHER" id="PTHR43741:SF4">
    <property type="entry name" value="FMN-DEPENDENT NADH:QUINONE OXIDOREDUCTASE"/>
    <property type="match status" value="1"/>
</dbReference>
<dbReference type="GO" id="GO:0010181">
    <property type="term" value="F:FMN binding"/>
    <property type="evidence" value="ECO:0007669"/>
    <property type="project" value="UniProtKB-UniRule"/>
</dbReference>
<dbReference type="GO" id="GO:0009055">
    <property type="term" value="F:electron transfer activity"/>
    <property type="evidence" value="ECO:0007669"/>
    <property type="project" value="UniProtKB-UniRule"/>
</dbReference>
<dbReference type="EC" id="1.7.1.17" evidence="6"/>
<dbReference type="InterPro" id="IPR029039">
    <property type="entry name" value="Flavoprotein-like_sf"/>
</dbReference>
<dbReference type="InterPro" id="IPR023048">
    <property type="entry name" value="NADH:quinone_OxRdtase_FMN_depd"/>
</dbReference>
<evidence type="ECO:0000256" key="4">
    <source>
        <dbReference type="ARBA" id="ARBA00023027"/>
    </source>
</evidence>
<feature type="domain" description="Flavodoxin-like fold" evidence="7">
    <location>
        <begin position="1"/>
        <end position="191"/>
    </location>
</feature>
<reference evidence="8" key="1">
    <citation type="submission" date="2023-07" db="EMBL/GenBank/DDBJ databases">
        <title>Comparative genomics of wheat-associated soil bacteria to identify genetic determinants of phenazine resistance.</title>
        <authorList>
            <person name="Mouncey N."/>
        </authorList>
    </citation>
    <scope>NUCLEOTIDE SEQUENCE</scope>
    <source>
        <strain evidence="8">V4I22</strain>
    </source>
</reference>
<comment type="function">
    <text evidence="6">Also exhibits azoreductase activity. Catalyzes the reductive cleavage of the azo bond in aromatic azo compounds to the corresponding amines.</text>
</comment>
<dbReference type="Pfam" id="PF02525">
    <property type="entry name" value="Flavodoxin_2"/>
    <property type="match status" value="1"/>
</dbReference>
<comment type="subunit">
    <text evidence="6">Homodimer.</text>
</comment>
<dbReference type="EC" id="1.6.5.-" evidence="6"/>
<evidence type="ECO:0000256" key="6">
    <source>
        <dbReference type="HAMAP-Rule" id="MF_01216"/>
    </source>
</evidence>
<name>A0AAW8F7H8_9ACTN</name>
<gene>
    <name evidence="6" type="primary">azoR</name>
    <name evidence="8" type="ORF">QFZ22_001684</name>
</gene>
<keyword evidence="4 6" id="KW-0520">NAD</keyword>
<evidence type="ECO:0000256" key="5">
    <source>
        <dbReference type="ARBA" id="ARBA00048542"/>
    </source>
</evidence>
<dbReference type="Gene3D" id="3.40.50.360">
    <property type="match status" value="1"/>
</dbReference>
<sequence>MTLLHIDSSADTAEDSVSRYLTGLFATTWRARNSAAPYRHRDLCADPVPALGPAYAALGRRVEREGFVPPDKVPALVENAAEEREWAHTLPLIDELLAADTVLLGVPMYNFSIPASLKAWIDRVTFPGAYADPDTGESLLRDTRVVVAMARGGGYGPGAPREPYDFQTPYLKAYFGELGVRHLHVVAAELTLAGLLPHLAGLKDLATDSLNRARAQVTALAAA</sequence>
<comment type="catalytic activity">
    <reaction evidence="6">
        <text>2 a quinone + NADH + H(+) = 2 a 1,4-benzosemiquinone + NAD(+)</text>
        <dbReference type="Rhea" id="RHEA:65952"/>
        <dbReference type="ChEBI" id="CHEBI:15378"/>
        <dbReference type="ChEBI" id="CHEBI:57540"/>
        <dbReference type="ChEBI" id="CHEBI:57945"/>
        <dbReference type="ChEBI" id="CHEBI:132124"/>
        <dbReference type="ChEBI" id="CHEBI:134225"/>
    </reaction>
</comment>
<feature type="binding site" evidence="6">
    <location>
        <begin position="16"/>
        <end position="18"/>
    </location>
    <ligand>
        <name>FMN</name>
        <dbReference type="ChEBI" id="CHEBI:58210"/>
    </ligand>
</feature>
<dbReference type="InterPro" id="IPR003680">
    <property type="entry name" value="Flavodoxin_fold"/>
</dbReference>
<dbReference type="Proteomes" id="UP001234216">
    <property type="component" value="Unassembled WGS sequence"/>
</dbReference>
<evidence type="ECO:0000256" key="1">
    <source>
        <dbReference type="ARBA" id="ARBA00022630"/>
    </source>
</evidence>
<dbReference type="AlphaFoldDB" id="A0AAW8F7H8"/>
<dbReference type="GO" id="GO:0016655">
    <property type="term" value="F:oxidoreductase activity, acting on NAD(P)H, quinone or similar compound as acceptor"/>
    <property type="evidence" value="ECO:0007669"/>
    <property type="project" value="InterPro"/>
</dbReference>
<protein>
    <recommendedName>
        <fullName evidence="6">FMN dependent NADH:quinone oxidoreductase</fullName>
        <ecNumber evidence="6">1.6.5.-</ecNumber>
    </recommendedName>
    <alternativeName>
        <fullName evidence="6">Azo-dye reductase</fullName>
    </alternativeName>
    <alternativeName>
        <fullName evidence="6">FMN-dependent NADH-azo compound oxidoreductase</fullName>
    </alternativeName>
    <alternativeName>
        <fullName evidence="6">FMN-dependent NADH-azoreductase</fullName>
        <ecNumber evidence="6">1.7.1.17</ecNumber>
    </alternativeName>
</protein>
<proteinExistence type="inferred from homology"/>
<comment type="cofactor">
    <cofactor evidence="6">
        <name>FMN</name>
        <dbReference type="ChEBI" id="CHEBI:58210"/>
    </cofactor>
    <text evidence="6">Binds 1 FMN per subunit.</text>
</comment>
<evidence type="ECO:0000256" key="2">
    <source>
        <dbReference type="ARBA" id="ARBA00022643"/>
    </source>
</evidence>
<keyword evidence="2 6" id="KW-0288">FMN</keyword>
<comment type="caution">
    <text evidence="6">Lacks conserved residue(s) required for the propagation of feature annotation.</text>
</comment>
<dbReference type="GO" id="GO:0016652">
    <property type="term" value="F:oxidoreductase activity, acting on NAD(P)H as acceptor"/>
    <property type="evidence" value="ECO:0007669"/>
    <property type="project" value="UniProtKB-UniRule"/>
</dbReference>
<accession>A0AAW8F7H8</accession>
<evidence type="ECO:0000313" key="9">
    <source>
        <dbReference type="Proteomes" id="UP001234216"/>
    </source>
</evidence>
<comment type="function">
    <text evidence="6">Quinone reductase that provides resistance to thiol-specific stress caused by electrophilic quinones.</text>
</comment>
<feature type="binding site" evidence="6">
    <location>
        <begin position="108"/>
        <end position="111"/>
    </location>
    <ligand>
        <name>FMN</name>
        <dbReference type="ChEBI" id="CHEBI:58210"/>
    </ligand>
</feature>
<comment type="caution">
    <text evidence="8">The sequence shown here is derived from an EMBL/GenBank/DDBJ whole genome shotgun (WGS) entry which is preliminary data.</text>
</comment>
<dbReference type="SUPFAM" id="SSF52218">
    <property type="entry name" value="Flavoproteins"/>
    <property type="match status" value="1"/>
</dbReference>
<dbReference type="InterPro" id="IPR050104">
    <property type="entry name" value="FMN-dep_NADH:Q_OxRdtase_AzoR1"/>
</dbReference>
<keyword evidence="3 6" id="KW-0560">Oxidoreductase</keyword>
<evidence type="ECO:0000259" key="7">
    <source>
        <dbReference type="Pfam" id="PF02525"/>
    </source>
</evidence>
<comment type="catalytic activity">
    <reaction evidence="5">
        <text>N,N-dimethyl-1,4-phenylenediamine + anthranilate + 2 NAD(+) = 2-(4-dimethylaminophenyl)diazenylbenzoate + 2 NADH + 2 H(+)</text>
        <dbReference type="Rhea" id="RHEA:55872"/>
        <dbReference type="ChEBI" id="CHEBI:15378"/>
        <dbReference type="ChEBI" id="CHEBI:15783"/>
        <dbReference type="ChEBI" id="CHEBI:16567"/>
        <dbReference type="ChEBI" id="CHEBI:57540"/>
        <dbReference type="ChEBI" id="CHEBI:57945"/>
        <dbReference type="ChEBI" id="CHEBI:71579"/>
        <dbReference type="EC" id="1.7.1.17"/>
    </reaction>
    <physiologicalReaction direction="right-to-left" evidence="5">
        <dbReference type="Rhea" id="RHEA:55874"/>
    </physiologicalReaction>
</comment>
<feature type="binding site" evidence="6">
    <location>
        <position position="9"/>
    </location>
    <ligand>
        <name>FMN</name>
        <dbReference type="ChEBI" id="CHEBI:58210"/>
    </ligand>
</feature>